<sequence length="385" mass="41622">MGTFAFMIHPIDPKRDVQRKFPLLGRLLPEPAIHFFSAYFPPVYLSRVTGIRSRATGRTVEGWLLACPLTPQRMLSLPLERAYRKIIETGRLAERLGAHILGLGAFTAVIGDAGVTVAKGLRIPVTTGNSYTVAVALQALREAAERMGIPLPEATAAVVGAAGAIGRVAARLLAREVPRVILAGRRAERLEALRPLVEAEGARAQVAEGLEALREADLVLVVSSSPVAIIRPEHLKPGAVVCDVAQPRNVSPLVAARRDDVLVIDGGIVEVPGEVDFGFDFGLPPRMAYACMAETITLALEGRYEPYSLGRRLSIERVEEIARLAERHGFRLAGLMSFGRPLTEEAIARIRANARREFAVARGYPAAPPDHAVARLEKPEISSGR</sequence>
<proteinExistence type="predicted"/>
<dbReference type="Gene3D" id="3.40.50.720">
    <property type="entry name" value="NAD(P)-binding Rossmann-like Domain"/>
    <property type="match status" value="1"/>
</dbReference>
<accession>A0A212QW22</accession>
<dbReference type="InterPro" id="IPR006151">
    <property type="entry name" value="Shikm_DH/Glu-tRNA_Rdtase"/>
</dbReference>
<dbReference type="RefSeq" id="WP_088570988.1">
    <property type="nucleotide sequence ID" value="NZ_FYEK01000027.1"/>
</dbReference>
<evidence type="ECO:0000259" key="1">
    <source>
        <dbReference type="Pfam" id="PF01488"/>
    </source>
</evidence>
<dbReference type="InterPro" id="IPR036291">
    <property type="entry name" value="NAD(P)-bd_dom_sf"/>
</dbReference>
<organism evidence="2 3">
    <name type="scientific">Thermoflexus hugenholtzii JAD2</name>
    <dbReference type="NCBI Taxonomy" id="877466"/>
    <lineage>
        <taxon>Bacteria</taxon>
        <taxon>Bacillati</taxon>
        <taxon>Chloroflexota</taxon>
        <taxon>Thermoflexia</taxon>
        <taxon>Thermoflexales</taxon>
        <taxon>Thermoflexaceae</taxon>
        <taxon>Thermoflexus</taxon>
    </lineage>
</organism>
<gene>
    <name evidence="2" type="ORF">SAMN02746019_00007340</name>
</gene>
<dbReference type="AlphaFoldDB" id="A0A212QW22"/>
<protein>
    <submittedName>
        <fullName evidence="2">Predicted amino acid dehydrogenase</fullName>
    </submittedName>
</protein>
<dbReference type="InParanoid" id="A0A212QW22"/>
<evidence type="ECO:0000313" key="3">
    <source>
        <dbReference type="Proteomes" id="UP000197025"/>
    </source>
</evidence>
<dbReference type="OrthoDB" id="9780944at2"/>
<reference evidence="3" key="1">
    <citation type="submission" date="2017-06" db="EMBL/GenBank/DDBJ databases">
        <authorList>
            <person name="Varghese N."/>
            <person name="Submissions S."/>
        </authorList>
    </citation>
    <scope>NUCLEOTIDE SEQUENCE [LARGE SCALE GENOMIC DNA]</scope>
    <source>
        <strain evidence="3">JAD2</strain>
    </source>
</reference>
<dbReference type="Pfam" id="PF01488">
    <property type="entry name" value="Shikimate_DH"/>
    <property type="match status" value="1"/>
</dbReference>
<keyword evidence="3" id="KW-1185">Reference proteome</keyword>
<dbReference type="EMBL" id="FYEK01000027">
    <property type="protein sequence ID" value="SNB63881.1"/>
    <property type="molecule type" value="Genomic_DNA"/>
</dbReference>
<name>A0A212QW22_9CHLR</name>
<feature type="domain" description="Quinate/shikimate 5-dehydrogenase/glutamyl-tRNA reductase" evidence="1">
    <location>
        <begin position="150"/>
        <end position="257"/>
    </location>
</feature>
<dbReference type="SUPFAM" id="SSF51735">
    <property type="entry name" value="NAD(P)-binding Rossmann-fold domains"/>
    <property type="match status" value="1"/>
</dbReference>
<dbReference type="Proteomes" id="UP000197025">
    <property type="component" value="Unassembled WGS sequence"/>
</dbReference>
<evidence type="ECO:0000313" key="2">
    <source>
        <dbReference type="EMBL" id="SNB63881.1"/>
    </source>
</evidence>